<comment type="caution">
    <text evidence="7">Lacks conserved residue(s) required for the propagation of feature annotation.</text>
</comment>
<keyword evidence="3 7" id="KW-0313">Glucose metabolism</keyword>
<protein>
    <recommendedName>
        <fullName evidence="7">Glucose-6-phosphate 1-dehydrogenase</fullName>
        <shortName evidence="7">G6PD</shortName>
        <ecNumber evidence="7">1.1.1.49</ecNumber>
    </recommendedName>
</protein>
<feature type="active site" description="Proton acceptor" evidence="7">
    <location>
        <position position="267"/>
    </location>
</feature>
<feature type="binding site" evidence="7">
    <location>
        <position position="65"/>
    </location>
    <ligand>
        <name>NADP(+)</name>
        <dbReference type="ChEBI" id="CHEBI:58349"/>
    </ligand>
</feature>
<dbReference type="InterPro" id="IPR022674">
    <property type="entry name" value="G6P_DH_NAD-bd"/>
</dbReference>
<dbReference type="Proteomes" id="UP000006860">
    <property type="component" value="Chromosome"/>
</dbReference>
<accession>F0SG97</accession>
<reference evidence="12" key="1">
    <citation type="submission" date="2011-02" db="EMBL/GenBank/DDBJ databases">
        <title>The complete genome of Planctomyces brasiliensis DSM 5305.</title>
        <authorList>
            <person name="Lucas S."/>
            <person name="Copeland A."/>
            <person name="Lapidus A."/>
            <person name="Bruce D."/>
            <person name="Goodwin L."/>
            <person name="Pitluck S."/>
            <person name="Kyrpides N."/>
            <person name="Mavromatis K."/>
            <person name="Pagani I."/>
            <person name="Ivanova N."/>
            <person name="Ovchinnikova G."/>
            <person name="Lu M."/>
            <person name="Detter J.C."/>
            <person name="Han C."/>
            <person name="Land M."/>
            <person name="Hauser L."/>
            <person name="Markowitz V."/>
            <person name="Cheng J.-F."/>
            <person name="Hugenholtz P."/>
            <person name="Woyke T."/>
            <person name="Wu D."/>
            <person name="Tindall B."/>
            <person name="Pomrenke H.G."/>
            <person name="Brambilla E."/>
            <person name="Klenk H.-P."/>
            <person name="Eisen J.A."/>
        </authorList>
    </citation>
    <scope>NUCLEOTIDE SEQUENCE [LARGE SCALE GENOMIC DNA]</scope>
    <source>
        <strain evidence="12">ATCC 49424 / DSM 5305 / JCM 21570 / NBRC 103401 / IFAM 1448</strain>
    </source>
</reference>
<feature type="binding site" evidence="7">
    <location>
        <position position="242"/>
    </location>
    <ligand>
        <name>substrate</name>
    </ligand>
</feature>
<dbReference type="STRING" id="756272.Plabr_1829"/>
<keyword evidence="12" id="KW-1185">Reference proteome</keyword>
<dbReference type="PANTHER" id="PTHR23429:SF0">
    <property type="entry name" value="GLUCOSE-6-PHOSPHATE 1-DEHYDROGENASE"/>
    <property type="match status" value="1"/>
</dbReference>
<comment type="catalytic activity">
    <reaction evidence="7">
        <text>D-glucose 6-phosphate + NADP(+) = 6-phospho-D-glucono-1,5-lactone + NADPH + H(+)</text>
        <dbReference type="Rhea" id="RHEA:15841"/>
        <dbReference type="ChEBI" id="CHEBI:15378"/>
        <dbReference type="ChEBI" id="CHEBI:57783"/>
        <dbReference type="ChEBI" id="CHEBI:57955"/>
        <dbReference type="ChEBI" id="CHEBI:58349"/>
        <dbReference type="ChEBI" id="CHEBI:61548"/>
        <dbReference type="EC" id="1.1.1.49"/>
    </reaction>
</comment>
<dbReference type="GO" id="GO:0009051">
    <property type="term" value="P:pentose-phosphate shunt, oxidative branch"/>
    <property type="evidence" value="ECO:0007669"/>
    <property type="project" value="TreeGrafter"/>
</dbReference>
<evidence type="ECO:0000256" key="2">
    <source>
        <dbReference type="ARBA" id="ARBA00009975"/>
    </source>
</evidence>
<feature type="binding site" evidence="7">
    <location>
        <position position="366"/>
    </location>
    <ligand>
        <name>substrate</name>
    </ligand>
</feature>
<keyword evidence="6 7" id="KW-0119">Carbohydrate metabolism</keyword>
<name>F0SG97_RUBBR</name>
<dbReference type="Pfam" id="PF02781">
    <property type="entry name" value="G6PD_C"/>
    <property type="match status" value="1"/>
</dbReference>
<feature type="binding site" evidence="7">
    <location>
        <position position="204"/>
    </location>
    <ligand>
        <name>substrate</name>
    </ligand>
</feature>
<dbReference type="NCBIfam" id="TIGR00871">
    <property type="entry name" value="zwf"/>
    <property type="match status" value="1"/>
</dbReference>
<dbReference type="RefSeq" id="WP_013628166.1">
    <property type="nucleotide sequence ID" value="NC_015174.1"/>
</dbReference>
<sequence length="528" mass="59879">MSQSGSQTPLQFSASQAFGDLAEPASILIFGASGDLTARKLLPALYTLWKTGYLPEKSQIIGVARRDKTDESFGQEMFEAVQSGSRIGAVSEADWNEFAKRLHYRQVDLQEPEQMDQFRTSLEELERQTGLGGQRLVYMATAPHLFLPSVEALHNAGMIPDPHEPNWLRVVFEKPFGHDLPSAQELSNSLSRMLDETQIYRIDHYLGKETVQNILLFRFGNAIFEPLLNRNHVDHVQITVAESQGMERGRGGYYDQSGALRDVLQNHVLQLLCLIAMEPPSLFRADNIRDEKLKVLQALRPGGNKIDDWAIAGQYTASDADGEVMKGYRQEDRIPEASRRETFVAMEAHVDNWRWEGVPFYLRTGKRLPLRVTEIAVKFKLPPLNLFTTVECDGDMCALVEARPNTLIFRIQPHEGISLTCSTKRPGMQYQIHPVTMNFAYGETFEAGLPEAYERLLLDVMRGDTTLFTRSDELEAAWRFVNPVLEEWEKRRDDPCFYPAGSWGPKESEQLLEKAGRSWRRPSGAKPG</sequence>
<evidence type="ECO:0000313" key="11">
    <source>
        <dbReference type="EMBL" id="ADY59439.1"/>
    </source>
</evidence>
<comment type="function">
    <text evidence="7">Catalyzes the oxidation of glucose 6-phosphate to 6-phosphogluconolactone.</text>
</comment>
<comment type="pathway">
    <text evidence="1 7">Carbohydrate degradation; pentose phosphate pathway; D-ribulose 5-phosphate from D-glucose 6-phosphate (oxidative stage): step 1/3.</text>
</comment>
<dbReference type="Gene3D" id="3.30.360.10">
    <property type="entry name" value="Dihydrodipicolinate Reductase, domain 2"/>
    <property type="match status" value="1"/>
</dbReference>
<gene>
    <name evidence="7" type="primary">zwf</name>
    <name evidence="11" type="ordered locus">Plabr_1829</name>
</gene>
<feature type="binding site" evidence="7">
    <location>
        <begin position="108"/>
        <end position="109"/>
    </location>
    <ligand>
        <name>NADP(+)</name>
        <dbReference type="ChEBI" id="CHEBI:58349"/>
    </ligand>
</feature>
<dbReference type="Pfam" id="PF00479">
    <property type="entry name" value="G6PD_N"/>
    <property type="match status" value="1"/>
</dbReference>
<keyword evidence="5 7" id="KW-0560">Oxidoreductase</keyword>
<feature type="domain" description="Glucose-6-phosphate dehydrogenase NAD-binding" evidence="9">
    <location>
        <begin position="29"/>
        <end position="213"/>
    </location>
</feature>
<dbReference type="GO" id="GO:0004345">
    <property type="term" value="F:glucose-6-phosphate dehydrogenase activity"/>
    <property type="evidence" value="ECO:0007669"/>
    <property type="project" value="UniProtKB-UniRule"/>
</dbReference>
<evidence type="ECO:0000259" key="10">
    <source>
        <dbReference type="Pfam" id="PF02781"/>
    </source>
</evidence>
<dbReference type="eggNOG" id="COG0364">
    <property type="taxonomic scope" value="Bacteria"/>
</dbReference>
<evidence type="ECO:0000256" key="8">
    <source>
        <dbReference type="SAM" id="MobiDB-lite"/>
    </source>
</evidence>
<feature type="region of interest" description="Disordered" evidence="8">
    <location>
        <begin position="502"/>
        <end position="528"/>
    </location>
</feature>
<dbReference type="InterPro" id="IPR022675">
    <property type="entry name" value="G6P_DH_C"/>
</dbReference>
<feature type="binding site" evidence="7">
    <location>
        <position position="208"/>
    </location>
    <ligand>
        <name>substrate</name>
    </ligand>
</feature>
<keyword evidence="4 7" id="KW-0521">NADP</keyword>
<dbReference type="UniPathway" id="UPA00115">
    <property type="reaction ID" value="UER00408"/>
</dbReference>
<feature type="domain" description="Glucose-6-phosphate dehydrogenase C-terminal" evidence="10">
    <location>
        <begin position="216"/>
        <end position="520"/>
    </location>
</feature>
<comment type="similarity">
    <text evidence="2 7">Belongs to the glucose-6-phosphate dehydrogenase family.</text>
</comment>
<evidence type="ECO:0000259" key="9">
    <source>
        <dbReference type="Pfam" id="PF00479"/>
    </source>
</evidence>
<evidence type="ECO:0000313" key="12">
    <source>
        <dbReference type="Proteomes" id="UP000006860"/>
    </source>
</evidence>
<evidence type="ECO:0000256" key="5">
    <source>
        <dbReference type="ARBA" id="ARBA00023002"/>
    </source>
</evidence>
<dbReference type="InterPro" id="IPR036291">
    <property type="entry name" value="NAD(P)-bd_dom_sf"/>
</dbReference>
<evidence type="ECO:0000256" key="7">
    <source>
        <dbReference type="HAMAP-Rule" id="MF_00966"/>
    </source>
</evidence>
<dbReference type="SUPFAM" id="SSF55347">
    <property type="entry name" value="Glyceraldehyde-3-phosphate dehydrogenase-like, C-terminal domain"/>
    <property type="match status" value="1"/>
</dbReference>
<dbReference type="KEGG" id="pbs:Plabr_1829"/>
<organism evidence="11 12">
    <name type="scientific">Rubinisphaera brasiliensis (strain ATCC 49424 / DSM 5305 / JCM 21570 / IAM 15109 / NBRC 103401 / IFAM 1448)</name>
    <name type="common">Planctomyces brasiliensis</name>
    <dbReference type="NCBI Taxonomy" id="756272"/>
    <lineage>
        <taxon>Bacteria</taxon>
        <taxon>Pseudomonadati</taxon>
        <taxon>Planctomycetota</taxon>
        <taxon>Planctomycetia</taxon>
        <taxon>Planctomycetales</taxon>
        <taxon>Planctomycetaceae</taxon>
        <taxon>Rubinisphaera</taxon>
    </lineage>
</organism>
<evidence type="ECO:0000256" key="6">
    <source>
        <dbReference type="ARBA" id="ARBA00023277"/>
    </source>
</evidence>
<evidence type="ECO:0000256" key="4">
    <source>
        <dbReference type="ARBA" id="ARBA00022857"/>
    </source>
</evidence>
<dbReference type="EC" id="1.1.1.49" evidence="7"/>
<feature type="compositionally biased region" description="Basic and acidic residues" evidence="8">
    <location>
        <begin position="506"/>
        <end position="516"/>
    </location>
</feature>
<evidence type="ECO:0000256" key="1">
    <source>
        <dbReference type="ARBA" id="ARBA00004937"/>
    </source>
</evidence>
<dbReference type="HOGENOM" id="CLU_013524_5_0_0"/>
<feature type="binding site" evidence="7">
    <location>
        <position position="262"/>
    </location>
    <ligand>
        <name>substrate</name>
    </ligand>
</feature>
<evidence type="ECO:0000256" key="3">
    <source>
        <dbReference type="ARBA" id="ARBA00022526"/>
    </source>
</evidence>
<dbReference type="EMBL" id="CP002546">
    <property type="protein sequence ID" value="ADY59439.1"/>
    <property type="molecule type" value="Genomic_DNA"/>
</dbReference>
<feature type="binding site" evidence="7">
    <location>
        <position position="174"/>
    </location>
    <ligand>
        <name>NADP(+)</name>
        <dbReference type="ChEBI" id="CHEBI:58349"/>
    </ligand>
</feature>
<dbReference type="PANTHER" id="PTHR23429">
    <property type="entry name" value="GLUCOSE-6-PHOSPHATE 1-DEHYDROGENASE G6PD"/>
    <property type="match status" value="1"/>
</dbReference>
<dbReference type="Gene3D" id="3.40.50.720">
    <property type="entry name" value="NAD(P)-binding Rossmann-like Domain"/>
    <property type="match status" value="1"/>
</dbReference>
<dbReference type="PIRSF" id="PIRSF000110">
    <property type="entry name" value="G6PD"/>
    <property type="match status" value="1"/>
</dbReference>
<dbReference type="PRINTS" id="PR00079">
    <property type="entry name" value="G6PDHDRGNASE"/>
</dbReference>
<dbReference type="HAMAP" id="MF_00966">
    <property type="entry name" value="G6PD"/>
    <property type="match status" value="1"/>
</dbReference>
<dbReference type="PROSITE" id="PS00069">
    <property type="entry name" value="G6P_DEHYDROGENASE"/>
    <property type="match status" value="1"/>
</dbReference>
<dbReference type="SUPFAM" id="SSF51735">
    <property type="entry name" value="NAD(P)-binding Rossmann-fold domains"/>
    <property type="match status" value="1"/>
</dbReference>
<dbReference type="OrthoDB" id="9802739at2"/>
<dbReference type="InterPro" id="IPR001282">
    <property type="entry name" value="G6P_DH"/>
</dbReference>
<dbReference type="GO" id="GO:0050661">
    <property type="term" value="F:NADP binding"/>
    <property type="evidence" value="ECO:0007669"/>
    <property type="project" value="UniProtKB-UniRule"/>
</dbReference>
<dbReference type="InterPro" id="IPR019796">
    <property type="entry name" value="G6P_DH_AS"/>
</dbReference>
<proteinExistence type="inferred from homology"/>
<dbReference type="GO" id="GO:0005829">
    <property type="term" value="C:cytosol"/>
    <property type="evidence" value="ECO:0007669"/>
    <property type="project" value="TreeGrafter"/>
</dbReference>
<dbReference type="GO" id="GO:0006006">
    <property type="term" value="P:glucose metabolic process"/>
    <property type="evidence" value="ECO:0007669"/>
    <property type="project" value="UniProtKB-KW"/>
</dbReference>
<dbReference type="AlphaFoldDB" id="F0SG97"/>